<dbReference type="Proteomes" id="UP001285352">
    <property type="component" value="Unassembled WGS sequence"/>
</dbReference>
<reference evidence="1 2" key="2">
    <citation type="submission" date="2023-11" db="EMBL/GenBank/DDBJ databases">
        <authorList>
            <person name="Lara A.C."/>
            <person name="Chronakova A."/>
        </authorList>
    </citation>
    <scope>NUCLEOTIDE SEQUENCE [LARGE SCALE GENOMIC DNA]</scope>
    <source>
        <strain evidence="1 2">BCCO 10_0061</strain>
    </source>
</reference>
<accession>A0ABU4V845</accession>
<keyword evidence="2" id="KW-1185">Reference proteome</keyword>
<dbReference type="RefSeq" id="WP_319979960.1">
    <property type="nucleotide sequence ID" value="NZ_JAXAVU010000014.1"/>
</dbReference>
<reference evidence="1 2" key="1">
    <citation type="submission" date="2023-11" db="EMBL/GenBank/DDBJ databases">
        <title>Lentzea sokolovensis, sp. nov., Lentzea kristufkii, sp. nov., and Lentzea miocenensis, sp. nov., rare actinobacteria from Sokolov Coal Basin, Miocene lacustrine sediment, Czech Republic.</title>
        <authorList>
            <person name="Lara A."/>
            <person name="Kotroba L."/>
            <person name="Nouioui I."/>
            <person name="Neumann-Schaal M."/>
            <person name="Mast Y."/>
            <person name="Chronakova A."/>
        </authorList>
    </citation>
    <scope>NUCLEOTIDE SEQUENCE [LARGE SCALE GENOMIC DNA]</scope>
    <source>
        <strain evidence="1 2">BCCO 10_0061</strain>
    </source>
</reference>
<proteinExistence type="predicted"/>
<gene>
    <name evidence="1" type="ORF">SK854_37830</name>
</gene>
<dbReference type="EMBL" id="JAXAVU010000014">
    <property type="protein sequence ID" value="MDX8147924.1"/>
    <property type="molecule type" value="Genomic_DNA"/>
</dbReference>
<comment type="caution">
    <text evidence="1">The sequence shown here is derived from an EMBL/GenBank/DDBJ whole genome shotgun (WGS) entry which is preliminary data.</text>
</comment>
<protein>
    <submittedName>
        <fullName evidence="1">Uncharacterized protein</fullName>
    </submittedName>
</protein>
<name>A0ABU4V845_9PSEU</name>
<evidence type="ECO:0000313" key="1">
    <source>
        <dbReference type="EMBL" id="MDX8147924.1"/>
    </source>
</evidence>
<organism evidence="1 2">
    <name type="scientific">Lentzea sokolovensis</name>
    <dbReference type="NCBI Taxonomy" id="3095429"/>
    <lineage>
        <taxon>Bacteria</taxon>
        <taxon>Bacillati</taxon>
        <taxon>Actinomycetota</taxon>
        <taxon>Actinomycetes</taxon>
        <taxon>Pseudonocardiales</taxon>
        <taxon>Pseudonocardiaceae</taxon>
        <taxon>Lentzea</taxon>
    </lineage>
</organism>
<sequence>MLVPASTIFSPWTRWLVVNGGRPGTVNSIATLVQLRAGSRGGCPVVEVSEETLWSLKAA</sequence>
<evidence type="ECO:0000313" key="2">
    <source>
        <dbReference type="Proteomes" id="UP001285352"/>
    </source>
</evidence>